<name>A0A0F9UCX8_9ZZZZ</name>
<organism evidence="1">
    <name type="scientific">marine sediment metagenome</name>
    <dbReference type="NCBI Taxonomy" id="412755"/>
    <lineage>
        <taxon>unclassified sequences</taxon>
        <taxon>metagenomes</taxon>
        <taxon>ecological metagenomes</taxon>
    </lineage>
</organism>
<evidence type="ECO:0000313" key="1">
    <source>
        <dbReference type="EMBL" id="KKN51463.1"/>
    </source>
</evidence>
<gene>
    <name evidence="1" type="ORF">LCGC14_0622790</name>
</gene>
<dbReference type="AlphaFoldDB" id="A0A0F9UCX8"/>
<accession>A0A0F9UCX8</accession>
<proteinExistence type="predicted"/>
<protein>
    <submittedName>
        <fullName evidence="1">Uncharacterized protein</fullName>
    </submittedName>
</protein>
<reference evidence="1" key="1">
    <citation type="journal article" date="2015" name="Nature">
        <title>Complex archaea that bridge the gap between prokaryotes and eukaryotes.</title>
        <authorList>
            <person name="Spang A."/>
            <person name="Saw J.H."/>
            <person name="Jorgensen S.L."/>
            <person name="Zaremba-Niedzwiedzka K."/>
            <person name="Martijn J."/>
            <person name="Lind A.E."/>
            <person name="van Eijk R."/>
            <person name="Schleper C."/>
            <person name="Guy L."/>
            <person name="Ettema T.J."/>
        </authorList>
    </citation>
    <scope>NUCLEOTIDE SEQUENCE</scope>
</reference>
<comment type="caution">
    <text evidence="1">The sequence shown here is derived from an EMBL/GenBank/DDBJ whole genome shotgun (WGS) entry which is preliminary data.</text>
</comment>
<sequence>MKSYHFQLIRRGKVLDETAIDDNDKEFAKELFYGEFGHIRKRGDEIKFHGWNYG</sequence>
<dbReference type="EMBL" id="LAZR01001063">
    <property type="protein sequence ID" value="KKN51463.1"/>
    <property type="molecule type" value="Genomic_DNA"/>
</dbReference>